<evidence type="ECO:0000256" key="1">
    <source>
        <dbReference type="SAM" id="MobiDB-lite"/>
    </source>
</evidence>
<evidence type="ECO:0000313" key="3">
    <source>
        <dbReference type="Proteomes" id="UP000319825"/>
    </source>
</evidence>
<feature type="compositionally biased region" description="Low complexity" evidence="1">
    <location>
        <begin position="109"/>
        <end position="122"/>
    </location>
</feature>
<gene>
    <name evidence="2" type="ORF">JD77_05954</name>
</gene>
<comment type="caution">
    <text evidence="2">The sequence shown here is derived from an EMBL/GenBank/DDBJ whole genome shotgun (WGS) entry which is preliminary data.</text>
</comment>
<evidence type="ECO:0008006" key="4">
    <source>
        <dbReference type="Google" id="ProtNLM"/>
    </source>
</evidence>
<dbReference type="RefSeq" id="WP_145777094.1">
    <property type="nucleotide sequence ID" value="NZ_VLKE01000001.1"/>
</dbReference>
<feature type="compositionally biased region" description="Basic and acidic residues" evidence="1">
    <location>
        <begin position="297"/>
        <end position="306"/>
    </location>
</feature>
<sequence>MTRRRDNASAGGRDNASAGGRDNASAGGRDNASAGGRDNASAGGRDNASAGGRDNASAGGRDNATASDMSVPSDDVFSNLDTRDTMSIGDVSLPDESLGGVPGKHGLSDADSFSDAGSFSDADSWRGVSLRDGPVSGGPGRHGEPAAAATGQAAAPFGSGQRAADWAAAQQARPGSGDLWWCVAATLDVFQTEYKRLGNRAVFDDRIIGPDGRLAPTMGWPQLMEILDTVPERVAHPDGVAGEDVLAALRTAPGSMVVVRAAPPNEPQHVFALHSQPQESGPPRIQVRDPLLPGAADRPEPDDPIRDPWLRHLFASSTRVAAFDGDGRPATITDLLGQAARHPRPTTTTGTDTSAFLLASTSTPRGPSHAMRADTTAPDPADFPTPIHWATTTRLVPARRPVIRNSRTYGTILTGWIWAHHTSTRRSRCTTPDRSSPRTG</sequence>
<dbReference type="Proteomes" id="UP000319825">
    <property type="component" value="Unassembled WGS sequence"/>
</dbReference>
<keyword evidence="3" id="KW-1185">Reference proteome</keyword>
<dbReference type="EMBL" id="VLKE01000001">
    <property type="protein sequence ID" value="TWH70929.1"/>
    <property type="molecule type" value="Genomic_DNA"/>
</dbReference>
<organism evidence="2 3">
    <name type="scientific">Micromonospora olivasterospora</name>
    <dbReference type="NCBI Taxonomy" id="1880"/>
    <lineage>
        <taxon>Bacteria</taxon>
        <taxon>Bacillati</taxon>
        <taxon>Actinomycetota</taxon>
        <taxon>Actinomycetes</taxon>
        <taxon>Micromonosporales</taxon>
        <taxon>Micromonosporaceae</taxon>
        <taxon>Micromonospora</taxon>
    </lineage>
</organism>
<evidence type="ECO:0000313" key="2">
    <source>
        <dbReference type="EMBL" id="TWH70929.1"/>
    </source>
</evidence>
<accession>A0A562IIS9</accession>
<feature type="region of interest" description="Disordered" evidence="1">
    <location>
        <begin position="1"/>
        <end position="159"/>
    </location>
</feature>
<feature type="region of interest" description="Disordered" evidence="1">
    <location>
        <begin position="340"/>
        <end position="386"/>
    </location>
</feature>
<dbReference type="AlphaFoldDB" id="A0A562IIS9"/>
<name>A0A562IIS9_MICOL</name>
<feature type="compositionally biased region" description="Low complexity" evidence="1">
    <location>
        <begin position="373"/>
        <end position="386"/>
    </location>
</feature>
<protein>
    <recommendedName>
        <fullName evidence="4">Papain fold toxin 1 (Glutamine deamidase) of polymorphic toxin system</fullName>
    </recommendedName>
</protein>
<dbReference type="OrthoDB" id="3306947at2"/>
<feature type="compositionally biased region" description="Low complexity" evidence="1">
    <location>
        <begin position="146"/>
        <end position="159"/>
    </location>
</feature>
<reference evidence="2 3" key="1">
    <citation type="submission" date="2019-07" db="EMBL/GenBank/DDBJ databases">
        <title>R&amp;d 2014.</title>
        <authorList>
            <person name="Klenk H.-P."/>
        </authorList>
    </citation>
    <scope>NUCLEOTIDE SEQUENCE [LARGE SCALE GENOMIC DNA]</scope>
    <source>
        <strain evidence="2 3">DSM 43868</strain>
    </source>
</reference>
<feature type="region of interest" description="Disordered" evidence="1">
    <location>
        <begin position="275"/>
        <end position="306"/>
    </location>
</feature>
<proteinExistence type="predicted"/>